<dbReference type="InterPro" id="IPR017941">
    <property type="entry name" value="Rieske_2Fe-2S"/>
</dbReference>
<dbReference type="Gene3D" id="3.90.380.10">
    <property type="entry name" value="Naphthalene 1,2-dioxygenase Alpha Subunit, Chain A, domain 1"/>
    <property type="match status" value="1"/>
</dbReference>
<evidence type="ECO:0000256" key="6">
    <source>
        <dbReference type="ARBA" id="ARBA00023014"/>
    </source>
</evidence>
<dbReference type="AlphaFoldDB" id="A0AAU1ZYF4"/>
<keyword evidence="6" id="KW-0411">Iron-sulfur</keyword>
<dbReference type="PANTHER" id="PTHR43756">
    <property type="entry name" value="CHOLINE MONOOXYGENASE, CHLOROPLASTIC"/>
    <property type="match status" value="1"/>
</dbReference>
<evidence type="ECO:0000259" key="9">
    <source>
        <dbReference type="PROSITE" id="PS51296"/>
    </source>
</evidence>
<reference evidence="10" key="1">
    <citation type="submission" date="2022-10" db="EMBL/GenBank/DDBJ databases">
        <title>The complete genomes of actinobacterial strains from the NBC collection.</title>
        <authorList>
            <person name="Joergensen T.S."/>
            <person name="Alvarez Arevalo M."/>
            <person name="Sterndorff E.B."/>
            <person name="Faurdal D."/>
            <person name="Vuksanovic O."/>
            <person name="Mourched A.-S."/>
            <person name="Charusanti P."/>
            <person name="Shaw S."/>
            <person name="Blin K."/>
            <person name="Weber T."/>
        </authorList>
    </citation>
    <scope>NUCLEOTIDE SEQUENCE</scope>
    <source>
        <strain evidence="10">NBC_00093</strain>
    </source>
</reference>
<dbReference type="GO" id="GO:0004497">
    <property type="term" value="F:monooxygenase activity"/>
    <property type="evidence" value="ECO:0007669"/>
    <property type="project" value="UniProtKB-ARBA"/>
</dbReference>
<dbReference type="CDD" id="cd03469">
    <property type="entry name" value="Rieske_RO_Alpha_N"/>
    <property type="match status" value="1"/>
</dbReference>
<evidence type="ECO:0000256" key="8">
    <source>
        <dbReference type="SAM" id="MobiDB-lite"/>
    </source>
</evidence>
<accession>A0AAU1ZYF4</accession>
<evidence type="ECO:0000256" key="3">
    <source>
        <dbReference type="ARBA" id="ARBA00022723"/>
    </source>
</evidence>
<dbReference type="GO" id="GO:0051537">
    <property type="term" value="F:2 iron, 2 sulfur cluster binding"/>
    <property type="evidence" value="ECO:0007669"/>
    <property type="project" value="UniProtKB-KW"/>
</dbReference>
<dbReference type="SUPFAM" id="SSF55961">
    <property type="entry name" value="Bet v1-like"/>
    <property type="match status" value="1"/>
</dbReference>
<keyword evidence="2" id="KW-0001">2Fe-2S</keyword>
<evidence type="ECO:0000256" key="7">
    <source>
        <dbReference type="ARBA" id="ARBA00023027"/>
    </source>
</evidence>
<gene>
    <name evidence="10" type="ORF">OHA22_18965</name>
</gene>
<feature type="region of interest" description="Disordered" evidence="8">
    <location>
        <begin position="261"/>
        <end position="288"/>
    </location>
</feature>
<keyword evidence="3" id="KW-0479">Metal-binding</keyword>
<evidence type="ECO:0000256" key="2">
    <source>
        <dbReference type="ARBA" id="ARBA00022714"/>
    </source>
</evidence>
<name>A0AAU1ZYF4_9ACTN</name>
<dbReference type="InterPro" id="IPR001663">
    <property type="entry name" value="Rng_hydr_dOase-A"/>
</dbReference>
<dbReference type="InterPro" id="IPR036922">
    <property type="entry name" value="Rieske_2Fe-2S_sf"/>
</dbReference>
<sequence>MSVETEPRLERRVPWFAGDVPAEKVPEKYRLSRAFVPKGRYLDPEFLKLELERVFTKAWLMACRVEELPGVGCFVEYEIGGHSILIVREAKDSIRAYFNACRHRGTRLARGRGRVGSLICPFHGWRWNLDGSIRLVLDREEFVPRSDDDLGLVQVRAEQWGGFVFINMDPEARPLLEYLDPIPRIFEPFQFEHMRYRWFKSVLLPCNWKTALDGFLEAYHVAGTHPQLYRFDKSNTNIASMKELESRIWAPTTVYERHAHYSSVGEKKNTAPDGAAKDPTNRGTGGVTDERLSVALSVQYIADDMRGLENERSWRAAEALKTADVPEGTTAGQHFLQLYRELSLAEGYDWPVITPQQWAEAGTAWNVFPNTILLPNQGSVFGYRARPNGLDPDSCLFEIFSLDQVPVADYDKKRDFQPQFFEDFRDADLGEIFTQDLMNAKEVTVGMHSPSFDGHRLSEEQEMTIYNHHRVADRFLWAD</sequence>
<dbReference type="Pfam" id="PF00848">
    <property type="entry name" value="Ring_hydroxyl_A"/>
    <property type="match status" value="1"/>
</dbReference>
<keyword evidence="4" id="KW-0560">Oxidoreductase</keyword>
<dbReference type="GO" id="GO:0005506">
    <property type="term" value="F:iron ion binding"/>
    <property type="evidence" value="ECO:0007669"/>
    <property type="project" value="InterPro"/>
</dbReference>
<evidence type="ECO:0000256" key="4">
    <source>
        <dbReference type="ARBA" id="ARBA00023002"/>
    </source>
</evidence>
<dbReference type="Gene3D" id="2.102.10.10">
    <property type="entry name" value="Rieske [2Fe-2S] iron-sulphur domain"/>
    <property type="match status" value="1"/>
</dbReference>
<keyword evidence="7" id="KW-0520">NAD</keyword>
<dbReference type="PANTHER" id="PTHR43756:SF5">
    <property type="entry name" value="CHOLINE MONOOXYGENASE, CHLOROPLASTIC"/>
    <property type="match status" value="1"/>
</dbReference>
<proteinExistence type="predicted"/>
<evidence type="ECO:0000256" key="1">
    <source>
        <dbReference type="ARBA" id="ARBA00001962"/>
    </source>
</evidence>
<dbReference type="InterPro" id="IPR015879">
    <property type="entry name" value="Ring_hydroxy_dOase_asu_C_dom"/>
</dbReference>
<dbReference type="PROSITE" id="PS51296">
    <property type="entry name" value="RIESKE"/>
    <property type="match status" value="1"/>
</dbReference>
<feature type="compositionally biased region" description="Basic and acidic residues" evidence="8">
    <location>
        <begin position="261"/>
        <end position="280"/>
    </location>
</feature>
<dbReference type="Pfam" id="PF00355">
    <property type="entry name" value="Rieske"/>
    <property type="match status" value="1"/>
</dbReference>
<evidence type="ECO:0000313" key="10">
    <source>
        <dbReference type="EMBL" id="WTT17473.1"/>
    </source>
</evidence>
<dbReference type="GO" id="GO:0051213">
    <property type="term" value="F:dioxygenase activity"/>
    <property type="evidence" value="ECO:0007669"/>
    <property type="project" value="UniProtKB-KW"/>
</dbReference>
<dbReference type="GO" id="GO:0016705">
    <property type="term" value="F:oxidoreductase activity, acting on paired donors, with incorporation or reduction of molecular oxygen"/>
    <property type="evidence" value="ECO:0007669"/>
    <property type="project" value="UniProtKB-ARBA"/>
</dbReference>
<keyword evidence="10" id="KW-0223">Dioxygenase</keyword>
<dbReference type="PROSITE" id="PS00570">
    <property type="entry name" value="RING_HYDROXYL_ALPHA"/>
    <property type="match status" value="1"/>
</dbReference>
<organism evidence="10">
    <name type="scientific">Streptomyces sp. NBC_00093</name>
    <dbReference type="NCBI Taxonomy" id="2975649"/>
    <lineage>
        <taxon>Bacteria</taxon>
        <taxon>Bacillati</taxon>
        <taxon>Actinomycetota</taxon>
        <taxon>Actinomycetes</taxon>
        <taxon>Kitasatosporales</taxon>
        <taxon>Streptomycetaceae</taxon>
        <taxon>Streptomyces</taxon>
    </lineage>
</organism>
<comment type="cofactor">
    <cofactor evidence="1">
        <name>Fe cation</name>
        <dbReference type="ChEBI" id="CHEBI:24875"/>
    </cofactor>
</comment>
<evidence type="ECO:0000256" key="5">
    <source>
        <dbReference type="ARBA" id="ARBA00023004"/>
    </source>
</evidence>
<feature type="domain" description="Rieske" evidence="9">
    <location>
        <begin position="59"/>
        <end position="166"/>
    </location>
</feature>
<dbReference type="PRINTS" id="PR00090">
    <property type="entry name" value="RNGDIOXGNASE"/>
</dbReference>
<keyword evidence="5" id="KW-0408">Iron</keyword>
<dbReference type="SUPFAM" id="SSF50022">
    <property type="entry name" value="ISP domain"/>
    <property type="match status" value="1"/>
</dbReference>
<dbReference type="InterPro" id="IPR015881">
    <property type="entry name" value="ARHD_Rieske_2Fe_2S"/>
</dbReference>
<dbReference type="EMBL" id="CP108222">
    <property type="protein sequence ID" value="WTT17473.1"/>
    <property type="molecule type" value="Genomic_DNA"/>
</dbReference>
<protein>
    <submittedName>
        <fullName evidence="10">Aromatic ring-hydroxylating dioxygenase subunit alpha</fullName>
    </submittedName>
</protein>